<evidence type="ECO:0000313" key="4">
    <source>
        <dbReference type="Proteomes" id="UP001201163"/>
    </source>
</evidence>
<dbReference type="InterPro" id="IPR036770">
    <property type="entry name" value="Ankyrin_rpt-contain_sf"/>
</dbReference>
<dbReference type="SMART" id="SM00248">
    <property type="entry name" value="ANK"/>
    <property type="match status" value="2"/>
</dbReference>
<keyword evidence="4" id="KW-1185">Reference proteome</keyword>
<dbReference type="PROSITE" id="PS50837">
    <property type="entry name" value="NACHT"/>
    <property type="match status" value="1"/>
</dbReference>
<sequence length="702" mass="79585">MKDIIVRIMVEVLSALALARKQIKDGRFKKFAKKLLGESEVEAVLIRLERLTQEEARMTGAHILEVVHGLMNNVKIAMDDGKVSVDSIRQSLVVMQEIAEGINKIKRDQLQKDVRTWFSPPDPSDNHIIARKSYRGGTAVWFAQGSTFEKWMMEGSLMWIHGKAGSGKSVLCSTVMEQAKTLRDAGLGLIAYFYFDFRDPAKQDVRGLLSSLLVQFAARSDPCHHKLFTLYSKYDDGLEKPDDDVLIQCLEDVLKMRGRPAMYIIVDGLDECPNNIGIISPRQQVLEFVKRLVNFSKDLSKDLSRDLSEDLSVHICITSRPEADIRAALEPMASHSVSLHDESGQKQDIITYIKYEVQRIKKWRPEDKKLVIDTLSEKADGMFRWVVCQLERLCRSTPASISHALGELPGTLDETYERSLLTIDEVNRPFARRLLHCLAVSARPLRVEELAEIFAVGFDDGQRSEYRPRFRPQDAQEAVLSACPSLVAVVNVDGSLVVRFSHFSVKEFLTSDRLAKAEEKLSYYHILPRPAHTILAQTSLCVLLHLDSRIDKDSMKDLPLASYAARHWVDHIPFKNITPIVQSAMEHLFDPVKPHFEAWVRLYDLDHPWAEDTSEARRTRPPAVPLYYAALSGFHNLVKYLIATCPHNVNARGGYYVTPLHAAIAKGHVDITLLLLQERWGCELIGQRRPDSTTSSITKRKL</sequence>
<dbReference type="InterPro" id="IPR007111">
    <property type="entry name" value="NACHT_NTPase"/>
</dbReference>
<feature type="domain" description="NACHT" evidence="2">
    <location>
        <begin position="156"/>
        <end position="271"/>
    </location>
</feature>
<dbReference type="Gene3D" id="1.25.40.20">
    <property type="entry name" value="Ankyrin repeat-containing domain"/>
    <property type="match status" value="1"/>
</dbReference>
<dbReference type="PANTHER" id="PTHR10039:SF16">
    <property type="entry name" value="GPI INOSITOL-DEACYLASE"/>
    <property type="match status" value="1"/>
</dbReference>
<gene>
    <name evidence="3" type="ORF">EDB92DRAFT_1129088</name>
</gene>
<comment type="caution">
    <text evidence="3">The sequence shown here is derived from an EMBL/GenBank/DDBJ whole genome shotgun (WGS) entry which is preliminary data.</text>
</comment>
<dbReference type="InterPro" id="IPR054471">
    <property type="entry name" value="GPIID_WHD"/>
</dbReference>
<dbReference type="Gene3D" id="3.40.50.300">
    <property type="entry name" value="P-loop containing nucleotide triphosphate hydrolases"/>
    <property type="match status" value="1"/>
</dbReference>
<evidence type="ECO:0000313" key="3">
    <source>
        <dbReference type="EMBL" id="KAH8987464.1"/>
    </source>
</evidence>
<dbReference type="Pfam" id="PF22939">
    <property type="entry name" value="WHD_GPIID"/>
    <property type="match status" value="1"/>
</dbReference>
<keyword evidence="1" id="KW-0677">Repeat</keyword>
<evidence type="ECO:0000259" key="2">
    <source>
        <dbReference type="PROSITE" id="PS50837"/>
    </source>
</evidence>
<dbReference type="InterPro" id="IPR056884">
    <property type="entry name" value="NPHP3-like_N"/>
</dbReference>
<dbReference type="Pfam" id="PF12796">
    <property type="entry name" value="Ank_2"/>
    <property type="match status" value="1"/>
</dbReference>
<accession>A0AAD4LDX5</accession>
<dbReference type="Pfam" id="PF24883">
    <property type="entry name" value="NPHP3_N"/>
    <property type="match status" value="1"/>
</dbReference>
<name>A0AAD4LDX5_9AGAM</name>
<proteinExistence type="predicted"/>
<dbReference type="InterPro" id="IPR027417">
    <property type="entry name" value="P-loop_NTPase"/>
</dbReference>
<dbReference type="Proteomes" id="UP001201163">
    <property type="component" value="Unassembled WGS sequence"/>
</dbReference>
<organism evidence="3 4">
    <name type="scientific">Lactarius akahatsu</name>
    <dbReference type="NCBI Taxonomy" id="416441"/>
    <lineage>
        <taxon>Eukaryota</taxon>
        <taxon>Fungi</taxon>
        <taxon>Dikarya</taxon>
        <taxon>Basidiomycota</taxon>
        <taxon>Agaricomycotina</taxon>
        <taxon>Agaricomycetes</taxon>
        <taxon>Russulales</taxon>
        <taxon>Russulaceae</taxon>
        <taxon>Lactarius</taxon>
    </lineage>
</organism>
<dbReference type="SUPFAM" id="SSF52540">
    <property type="entry name" value="P-loop containing nucleoside triphosphate hydrolases"/>
    <property type="match status" value="1"/>
</dbReference>
<protein>
    <recommendedName>
        <fullName evidence="2">NACHT domain-containing protein</fullName>
    </recommendedName>
</protein>
<dbReference type="PANTHER" id="PTHR10039">
    <property type="entry name" value="AMELOGENIN"/>
    <property type="match status" value="1"/>
</dbReference>
<dbReference type="EMBL" id="JAKELL010000047">
    <property type="protein sequence ID" value="KAH8987464.1"/>
    <property type="molecule type" value="Genomic_DNA"/>
</dbReference>
<dbReference type="SUPFAM" id="SSF48403">
    <property type="entry name" value="Ankyrin repeat"/>
    <property type="match status" value="1"/>
</dbReference>
<dbReference type="AlphaFoldDB" id="A0AAD4LDX5"/>
<dbReference type="InterPro" id="IPR002110">
    <property type="entry name" value="Ankyrin_rpt"/>
</dbReference>
<reference evidence="3" key="1">
    <citation type="submission" date="2022-01" db="EMBL/GenBank/DDBJ databases">
        <title>Comparative genomics reveals a dynamic genome evolution in the ectomycorrhizal milk-cap (Lactarius) mushrooms.</title>
        <authorList>
            <consortium name="DOE Joint Genome Institute"/>
            <person name="Lebreton A."/>
            <person name="Tang N."/>
            <person name="Kuo A."/>
            <person name="LaButti K."/>
            <person name="Drula E."/>
            <person name="Barry K."/>
            <person name="Clum A."/>
            <person name="Lipzen A."/>
            <person name="Mousain D."/>
            <person name="Ng V."/>
            <person name="Wang R."/>
            <person name="Wang X."/>
            <person name="Dai Y."/>
            <person name="Henrissat B."/>
            <person name="Grigoriev I.V."/>
            <person name="Guerin-Laguette A."/>
            <person name="Yu F."/>
            <person name="Martin F.M."/>
        </authorList>
    </citation>
    <scope>NUCLEOTIDE SEQUENCE</scope>
    <source>
        <strain evidence="3">QP</strain>
    </source>
</reference>
<evidence type="ECO:0000256" key="1">
    <source>
        <dbReference type="ARBA" id="ARBA00022737"/>
    </source>
</evidence>